<dbReference type="AlphaFoldDB" id="A0A1L3LTY7"/>
<evidence type="ECO:0000313" key="3">
    <source>
        <dbReference type="Proteomes" id="UP000182306"/>
    </source>
</evidence>
<organism evidence="2 3">
    <name type="scientific">Sinorhizobium americanum</name>
    <dbReference type="NCBI Taxonomy" id="194963"/>
    <lineage>
        <taxon>Bacteria</taxon>
        <taxon>Pseudomonadati</taxon>
        <taxon>Pseudomonadota</taxon>
        <taxon>Alphaproteobacteria</taxon>
        <taxon>Hyphomicrobiales</taxon>
        <taxon>Rhizobiaceae</taxon>
        <taxon>Sinorhizobium/Ensifer group</taxon>
        <taxon>Sinorhizobium</taxon>
    </lineage>
</organism>
<protein>
    <submittedName>
        <fullName evidence="2">Uncharacterized protein</fullName>
    </submittedName>
</protein>
<keyword evidence="2" id="KW-0614">Plasmid</keyword>
<feature type="region of interest" description="Disordered" evidence="1">
    <location>
        <begin position="1"/>
        <end position="40"/>
    </location>
</feature>
<keyword evidence="3" id="KW-1185">Reference proteome</keyword>
<evidence type="ECO:0000256" key="1">
    <source>
        <dbReference type="SAM" id="MobiDB-lite"/>
    </source>
</evidence>
<dbReference type="EMBL" id="CP013109">
    <property type="protein sequence ID" value="APG93530.1"/>
    <property type="molecule type" value="Genomic_DNA"/>
</dbReference>
<gene>
    <name evidence="2" type="ORF">SAMCFNEI73_pB0333</name>
</gene>
<feature type="compositionally biased region" description="Basic and acidic residues" evidence="1">
    <location>
        <begin position="1"/>
        <end position="14"/>
    </location>
</feature>
<dbReference type="Proteomes" id="UP000182306">
    <property type="component" value="Plasmid B"/>
</dbReference>
<dbReference type="KEGG" id="same:SAMCFNEI73_pB0333"/>
<evidence type="ECO:0000313" key="2">
    <source>
        <dbReference type="EMBL" id="APG93530.1"/>
    </source>
</evidence>
<accession>A0A1L3LTY7</accession>
<sequence>MSDTALSRRKDDQSGYRAGSANGAGTVAASGSASVSNTAH</sequence>
<reference evidence="2 3" key="1">
    <citation type="submission" date="2015-10" db="EMBL/GenBank/DDBJ databases">
        <title>Genomic differences between typical nodule nitrogen-fixing rhizobial strains and those coming from bean seeds.</title>
        <authorList>
            <person name="Peralta H."/>
            <person name="Aguilar-Vera A."/>
            <person name="Diaz R."/>
            <person name="Mora Y."/>
            <person name="Martinez-Batallar G."/>
            <person name="Salazar E."/>
            <person name="Vargas-Lagunas C."/>
            <person name="Encarnacion S."/>
            <person name="Girard L."/>
            <person name="Mora J."/>
        </authorList>
    </citation>
    <scope>NUCLEOTIDE SEQUENCE [LARGE SCALE GENOMIC DNA]</scope>
    <source>
        <strain evidence="2 3">CFNEI 73</strain>
        <plasmid evidence="2 3">B</plasmid>
    </source>
</reference>
<name>A0A1L3LTY7_9HYPH</name>
<geneLocation type="plasmid" evidence="2 3">
    <name>B</name>
</geneLocation>
<proteinExistence type="predicted"/>
<feature type="compositionally biased region" description="Low complexity" evidence="1">
    <location>
        <begin position="18"/>
        <end position="40"/>
    </location>
</feature>